<evidence type="ECO:0000313" key="4">
    <source>
        <dbReference type="Proteomes" id="UP001642409"/>
    </source>
</evidence>
<comment type="caution">
    <text evidence="2">The sequence shown here is derived from an EMBL/GenBank/DDBJ whole genome shotgun (WGS) entry which is preliminary data.</text>
</comment>
<evidence type="ECO:0000256" key="1">
    <source>
        <dbReference type="SAM" id="MobiDB-lite"/>
    </source>
</evidence>
<proteinExistence type="predicted"/>
<dbReference type="AlphaFoldDB" id="A0AA86NQQ0"/>
<sequence length="646" mass="75213">MSDDSSSPEEQLLPSKKQITYCSQQTKKSDAINIDTYLKKQVNDRIKEVNQQLVETNHTIDPIDFQLIQNNIQLPFFNEEFATFMPEPLENQWYFRFNTAGNISEVIEFQFCNAEIFQLHKKHNQFCVKNRSKLSAKAFQNDGVRVLVAGEKNKKQLLIIPDYFSHPFQLISFINSCETHGYKVVLIYLADLQDGNELKDIHEIQQLFFDQNKHIQIISQGSTTPIACELSKMIDDCKLLLINPLVNFHYIQSPKNQVRMQQFELSKGDNSKTQSNQMPRIQTSEELATLEKSQSKREQQPLERKRYAKEIPQPLSPKKADKCCINLDMITEKEQLVFDKHNLHITAHVDESAIQEALQNEIREIAVDAINELEHEMDEEADEMDLIQVPPVKDITEFSQEEEYVEPNKIDHQLSKQEYDEIHKMSIKLSMSDQIRHHHFSTTEKMITDDVDNVQNRSSINLHSMTLNSYNLVPIVVKQNDSISLYTLLNDCMRIVYNDENLIQTLCAILQQDKVQSIKLLQNLNQLSSIYSPFTNISKMRQKFFMYQISLNVFAPVQYFQPFILYKDVFDKQFFKAMDKVKVIDYNFDLKCDVKIILSSHSCQMTKESLISIQEINLKDNVVARTVLGAGHDIFWMANLLLQVLK</sequence>
<evidence type="ECO:0000313" key="2">
    <source>
        <dbReference type="EMBL" id="CAI9924682.1"/>
    </source>
</evidence>
<feature type="region of interest" description="Disordered" evidence="1">
    <location>
        <begin position="263"/>
        <end position="313"/>
    </location>
</feature>
<evidence type="ECO:0000313" key="3">
    <source>
        <dbReference type="EMBL" id="CAL6102696.1"/>
    </source>
</evidence>
<organism evidence="2">
    <name type="scientific">Hexamita inflata</name>
    <dbReference type="NCBI Taxonomy" id="28002"/>
    <lineage>
        <taxon>Eukaryota</taxon>
        <taxon>Metamonada</taxon>
        <taxon>Diplomonadida</taxon>
        <taxon>Hexamitidae</taxon>
        <taxon>Hexamitinae</taxon>
        <taxon>Hexamita</taxon>
    </lineage>
</organism>
<accession>A0AA86NQQ0</accession>
<dbReference type="EMBL" id="CAXDID020000558">
    <property type="protein sequence ID" value="CAL6102696.1"/>
    <property type="molecule type" value="Genomic_DNA"/>
</dbReference>
<feature type="compositionally biased region" description="Basic and acidic residues" evidence="1">
    <location>
        <begin position="293"/>
        <end position="309"/>
    </location>
</feature>
<keyword evidence="4" id="KW-1185">Reference proteome</keyword>
<reference evidence="3 4" key="2">
    <citation type="submission" date="2024-07" db="EMBL/GenBank/DDBJ databases">
        <authorList>
            <person name="Akdeniz Z."/>
        </authorList>
    </citation>
    <scope>NUCLEOTIDE SEQUENCE [LARGE SCALE GENOMIC DNA]</scope>
</reference>
<dbReference type="Proteomes" id="UP001642409">
    <property type="component" value="Unassembled WGS sequence"/>
</dbReference>
<reference evidence="2" key="1">
    <citation type="submission" date="2023-06" db="EMBL/GenBank/DDBJ databases">
        <authorList>
            <person name="Kurt Z."/>
        </authorList>
    </citation>
    <scope>NUCLEOTIDE SEQUENCE</scope>
</reference>
<name>A0AA86NQQ0_9EUKA</name>
<dbReference type="EMBL" id="CATOUU010000320">
    <property type="protein sequence ID" value="CAI9924682.1"/>
    <property type="molecule type" value="Genomic_DNA"/>
</dbReference>
<gene>
    <name evidence="2" type="ORF">HINF_LOCUS12327</name>
    <name evidence="3" type="ORF">HINF_LOCUS71788</name>
</gene>
<feature type="compositionally biased region" description="Polar residues" evidence="1">
    <location>
        <begin position="271"/>
        <end position="286"/>
    </location>
</feature>
<protein>
    <submittedName>
        <fullName evidence="2">Uncharacterized protein</fullName>
    </submittedName>
</protein>